<feature type="chain" id="PRO_5009134039" description="SCP domain-containing protein" evidence="1">
    <location>
        <begin position="21"/>
        <end position="198"/>
    </location>
</feature>
<protein>
    <recommendedName>
        <fullName evidence="4">SCP domain-containing protein</fullName>
    </recommendedName>
</protein>
<evidence type="ECO:0000313" key="2">
    <source>
        <dbReference type="EMBL" id="ODQ71394.1"/>
    </source>
</evidence>
<feature type="signal peptide" evidence="1">
    <location>
        <begin position="1"/>
        <end position="20"/>
    </location>
</feature>
<evidence type="ECO:0000256" key="1">
    <source>
        <dbReference type="SAM" id="SignalP"/>
    </source>
</evidence>
<dbReference type="PANTHER" id="PTHR35605:SF1">
    <property type="entry name" value="ECP2 EFFECTOR PROTEIN DOMAIN-CONTAINING PROTEIN-RELATED"/>
    <property type="match status" value="1"/>
</dbReference>
<dbReference type="Proteomes" id="UP000094385">
    <property type="component" value="Unassembled WGS sequence"/>
</dbReference>
<organism evidence="2 3">
    <name type="scientific">Lipomyces starkeyi NRRL Y-11557</name>
    <dbReference type="NCBI Taxonomy" id="675824"/>
    <lineage>
        <taxon>Eukaryota</taxon>
        <taxon>Fungi</taxon>
        <taxon>Dikarya</taxon>
        <taxon>Ascomycota</taxon>
        <taxon>Saccharomycotina</taxon>
        <taxon>Lipomycetes</taxon>
        <taxon>Lipomycetales</taxon>
        <taxon>Lipomycetaceae</taxon>
        <taxon>Lipomyces</taxon>
    </lineage>
</organism>
<sequence length="198" mass="21558">MVSICLVIFVLTTLTGTGFGLPNPPKDGYGVEELSWKVEVFPGQAHHVLNGTIQQVYNKAIEINPGFQLKPNSALNKREDVSPLEKRDQLTNYYCNNFPFANCEPIIDGINYLSTVPGEPVNGPGPGNCGQVSCSWDSAIWWCNDNPTTYTLDGFGDIAYVASIVLQNCGVCNGVISYVAGQQFTAQDWNVIVRDGSC</sequence>
<gene>
    <name evidence="2" type="ORF">LIPSTDRAFT_119382</name>
</gene>
<dbReference type="STRING" id="675824.A0A1E3Q1K8"/>
<reference evidence="2 3" key="1">
    <citation type="journal article" date="2016" name="Proc. Natl. Acad. Sci. U.S.A.">
        <title>Comparative genomics of biotechnologically important yeasts.</title>
        <authorList>
            <person name="Riley R."/>
            <person name="Haridas S."/>
            <person name="Wolfe K.H."/>
            <person name="Lopes M.R."/>
            <person name="Hittinger C.T."/>
            <person name="Goeker M."/>
            <person name="Salamov A.A."/>
            <person name="Wisecaver J.H."/>
            <person name="Long T.M."/>
            <person name="Calvey C.H."/>
            <person name="Aerts A.L."/>
            <person name="Barry K.W."/>
            <person name="Choi C."/>
            <person name="Clum A."/>
            <person name="Coughlan A.Y."/>
            <person name="Deshpande S."/>
            <person name="Douglass A.P."/>
            <person name="Hanson S.J."/>
            <person name="Klenk H.-P."/>
            <person name="LaButti K.M."/>
            <person name="Lapidus A."/>
            <person name="Lindquist E.A."/>
            <person name="Lipzen A.M."/>
            <person name="Meier-Kolthoff J.P."/>
            <person name="Ohm R.A."/>
            <person name="Otillar R.P."/>
            <person name="Pangilinan J.L."/>
            <person name="Peng Y."/>
            <person name="Rokas A."/>
            <person name="Rosa C.A."/>
            <person name="Scheuner C."/>
            <person name="Sibirny A.A."/>
            <person name="Slot J.C."/>
            <person name="Stielow J.B."/>
            <person name="Sun H."/>
            <person name="Kurtzman C.P."/>
            <person name="Blackwell M."/>
            <person name="Grigoriev I.V."/>
            <person name="Jeffries T.W."/>
        </authorList>
    </citation>
    <scope>NUCLEOTIDE SEQUENCE [LARGE SCALE GENOMIC DNA]</scope>
    <source>
        <strain evidence="2 3">NRRL Y-11557</strain>
    </source>
</reference>
<dbReference type="OrthoDB" id="3552888at2759"/>
<keyword evidence="1" id="KW-0732">Signal</keyword>
<keyword evidence="3" id="KW-1185">Reference proteome</keyword>
<accession>A0A1E3Q1K8</accession>
<proteinExistence type="predicted"/>
<dbReference type="PANTHER" id="PTHR35605">
    <property type="entry name" value="ECP2 EFFECTOR PROTEIN DOMAIN-CONTAINING PROTEIN-RELATED"/>
    <property type="match status" value="1"/>
</dbReference>
<evidence type="ECO:0008006" key="4">
    <source>
        <dbReference type="Google" id="ProtNLM"/>
    </source>
</evidence>
<name>A0A1E3Q1K8_LIPST</name>
<dbReference type="EMBL" id="KV454298">
    <property type="protein sequence ID" value="ODQ71394.1"/>
    <property type="molecule type" value="Genomic_DNA"/>
</dbReference>
<dbReference type="AlphaFoldDB" id="A0A1E3Q1K8"/>
<evidence type="ECO:0000313" key="3">
    <source>
        <dbReference type="Proteomes" id="UP000094385"/>
    </source>
</evidence>